<sequence>MELQQTFPGLEVTHISKIGSDHRLMLLKCDIKAAPINKSFRFLNFWVEHDTFKDVVRENWSADLSSSPFILFNHKLKKLKKTLSTWSRATYGDIFQKIASLEEVVLVHERQFEAYTTQFNRARLHKVQAEMIRYLAIEEEFWKKKSGMTWFKDGNRNTKFFHDQVNGRRKILKLKRIQNNSGNWIDEEEQIAAEAVNFFKDQFCENIVPTAFHIIDYVPCLVNMEQNES</sequence>
<name>A0AC58UPR4_TOBAC</name>
<evidence type="ECO:0000313" key="1">
    <source>
        <dbReference type="Proteomes" id="UP000790787"/>
    </source>
</evidence>
<keyword evidence="1" id="KW-1185">Reference proteome</keyword>
<gene>
    <name evidence="2" type="primary">LOC142181824</name>
</gene>
<organism evidence="1 2">
    <name type="scientific">Nicotiana tabacum</name>
    <name type="common">Common tobacco</name>
    <dbReference type="NCBI Taxonomy" id="4097"/>
    <lineage>
        <taxon>Eukaryota</taxon>
        <taxon>Viridiplantae</taxon>
        <taxon>Streptophyta</taxon>
        <taxon>Embryophyta</taxon>
        <taxon>Tracheophyta</taxon>
        <taxon>Spermatophyta</taxon>
        <taxon>Magnoliopsida</taxon>
        <taxon>eudicotyledons</taxon>
        <taxon>Gunneridae</taxon>
        <taxon>Pentapetalae</taxon>
        <taxon>asterids</taxon>
        <taxon>lamiids</taxon>
        <taxon>Solanales</taxon>
        <taxon>Solanaceae</taxon>
        <taxon>Nicotianoideae</taxon>
        <taxon>Nicotianeae</taxon>
        <taxon>Nicotiana</taxon>
    </lineage>
</organism>
<protein>
    <submittedName>
        <fullName evidence="2">Uncharacterized protein LOC142181824</fullName>
    </submittedName>
</protein>
<dbReference type="RefSeq" id="XP_075111480.1">
    <property type="nucleotide sequence ID" value="XM_075255379.1"/>
</dbReference>
<evidence type="ECO:0000313" key="2">
    <source>
        <dbReference type="RefSeq" id="XP_075111480.1"/>
    </source>
</evidence>
<reference evidence="2" key="2">
    <citation type="submission" date="2025-08" db="UniProtKB">
        <authorList>
            <consortium name="RefSeq"/>
        </authorList>
    </citation>
    <scope>IDENTIFICATION</scope>
    <source>
        <tissue evidence="2">Leaf</tissue>
    </source>
</reference>
<accession>A0AC58UPR4</accession>
<proteinExistence type="predicted"/>
<dbReference type="Proteomes" id="UP000790787">
    <property type="component" value="Chromosome 6"/>
</dbReference>
<reference evidence="1" key="1">
    <citation type="journal article" date="2014" name="Nat. Commun.">
        <title>The tobacco genome sequence and its comparison with those of tomato and potato.</title>
        <authorList>
            <person name="Sierro N."/>
            <person name="Battey J.N."/>
            <person name="Ouadi S."/>
            <person name="Bakaher N."/>
            <person name="Bovet L."/>
            <person name="Willig A."/>
            <person name="Goepfert S."/>
            <person name="Peitsch M.C."/>
            <person name="Ivanov N.V."/>
        </authorList>
    </citation>
    <scope>NUCLEOTIDE SEQUENCE [LARGE SCALE GENOMIC DNA]</scope>
</reference>